<sequence length="156" mass="16454">MTTEECAPADADSGAGAQALQEASQEATQGDEKPLIEPVAETKAEEEEPAADDAAAGEKGKGSGSAPEADVEGSFDQLNEPGWMDVSQEAARAFPAALATEKAKHEAGLAFAERQFRRMPVDILPLALAEDSQPLVRLMNRMMVDAWISGDPPDDT</sequence>
<keyword evidence="3" id="KW-1185">Reference proteome</keyword>
<protein>
    <submittedName>
        <fullName evidence="2">Pks3 protein</fullName>
    </submittedName>
</protein>
<dbReference type="Proteomes" id="UP000604046">
    <property type="component" value="Unassembled WGS sequence"/>
</dbReference>
<organism evidence="2 3">
    <name type="scientific">Symbiodinium natans</name>
    <dbReference type="NCBI Taxonomy" id="878477"/>
    <lineage>
        <taxon>Eukaryota</taxon>
        <taxon>Sar</taxon>
        <taxon>Alveolata</taxon>
        <taxon>Dinophyceae</taxon>
        <taxon>Suessiales</taxon>
        <taxon>Symbiodiniaceae</taxon>
        <taxon>Symbiodinium</taxon>
    </lineage>
</organism>
<evidence type="ECO:0000313" key="2">
    <source>
        <dbReference type="EMBL" id="CAE7550475.1"/>
    </source>
</evidence>
<accession>A0A812TV56</accession>
<reference evidence="2" key="1">
    <citation type="submission" date="2021-02" db="EMBL/GenBank/DDBJ databases">
        <authorList>
            <person name="Dougan E. K."/>
            <person name="Rhodes N."/>
            <person name="Thang M."/>
            <person name="Chan C."/>
        </authorList>
    </citation>
    <scope>NUCLEOTIDE SEQUENCE</scope>
</reference>
<evidence type="ECO:0000256" key="1">
    <source>
        <dbReference type="SAM" id="MobiDB-lite"/>
    </source>
</evidence>
<comment type="caution">
    <text evidence="2">The sequence shown here is derived from an EMBL/GenBank/DDBJ whole genome shotgun (WGS) entry which is preliminary data.</text>
</comment>
<name>A0A812TV56_9DINO</name>
<dbReference type="AlphaFoldDB" id="A0A812TV56"/>
<feature type="compositionally biased region" description="Basic and acidic residues" evidence="1">
    <location>
        <begin position="30"/>
        <end position="43"/>
    </location>
</feature>
<feature type="region of interest" description="Disordered" evidence="1">
    <location>
        <begin position="1"/>
        <end position="82"/>
    </location>
</feature>
<dbReference type="EMBL" id="CAJNDS010002631">
    <property type="protein sequence ID" value="CAE7550475.1"/>
    <property type="molecule type" value="Genomic_DNA"/>
</dbReference>
<proteinExistence type="predicted"/>
<gene>
    <name evidence="2" type="primary">pks3</name>
    <name evidence="2" type="ORF">SNAT2548_LOCUS30913</name>
</gene>
<evidence type="ECO:0000313" key="3">
    <source>
        <dbReference type="Proteomes" id="UP000604046"/>
    </source>
</evidence>